<evidence type="ECO:0000313" key="2">
    <source>
        <dbReference type="Proteomes" id="UP000282388"/>
    </source>
</evidence>
<dbReference type="EMBL" id="RAXV01000001">
    <property type="protein sequence ID" value="RKG34628.1"/>
    <property type="molecule type" value="Genomic_DNA"/>
</dbReference>
<protein>
    <recommendedName>
        <fullName evidence="3">Lipoprotein</fullName>
    </recommendedName>
</protein>
<dbReference type="RefSeq" id="WP_120401011.1">
    <property type="nucleotide sequence ID" value="NZ_RAXV01000001.1"/>
</dbReference>
<dbReference type="OrthoDB" id="6704475at2"/>
<reference evidence="1 2" key="1">
    <citation type="submission" date="2018-09" db="EMBL/GenBank/DDBJ databases">
        <title>The draft genome of Acinetobacter spp. strains.</title>
        <authorList>
            <person name="Qin J."/>
            <person name="Feng Y."/>
            <person name="Zong Z."/>
        </authorList>
    </citation>
    <scope>NUCLEOTIDE SEQUENCE [LARGE SCALE GENOMIC DNA]</scope>
    <source>
        <strain evidence="1 2">WCHAc060012</strain>
    </source>
</reference>
<organism evidence="1 2">
    <name type="scientific">Acinetobacter tianfuensis</name>
    <dbReference type="NCBI Taxonomy" id="2419603"/>
    <lineage>
        <taxon>Bacteria</taxon>
        <taxon>Pseudomonadati</taxon>
        <taxon>Pseudomonadota</taxon>
        <taxon>Gammaproteobacteria</taxon>
        <taxon>Moraxellales</taxon>
        <taxon>Moraxellaceae</taxon>
        <taxon>Acinetobacter</taxon>
    </lineage>
</organism>
<dbReference type="PROSITE" id="PS51257">
    <property type="entry name" value="PROKAR_LIPOPROTEIN"/>
    <property type="match status" value="1"/>
</dbReference>
<dbReference type="Proteomes" id="UP000282388">
    <property type="component" value="Unassembled WGS sequence"/>
</dbReference>
<name>A0A3A8EKD6_9GAMM</name>
<proteinExistence type="predicted"/>
<evidence type="ECO:0000313" key="1">
    <source>
        <dbReference type="EMBL" id="RKG34628.1"/>
    </source>
</evidence>
<accession>A0A3A8EKD6</accession>
<gene>
    <name evidence="1" type="ORF">D7V32_00735</name>
</gene>
<comment type="caution">
    <text evidence="1">The sequence shown here is derived from an EMBL/GenBank/DDBJ whole genome shotgun (WGS) entry which is preliminary data.</text>
</comment>
<dbReference type="AlphaFoldDB" id="A0A3A8EKD6"/>
<sequence length="110" mass="12063">MRNLAILSLTALLSGCIFGSSGEIRKAEKLLAQFKCANIESSQMSHSSITSFHEQKLSSSKQKALSYIESYKAGDALFDLPLDQVIEQQFNIYKASCQNLGGIPRSETAE</sequence>
<keyword evidence="2" id="KW-1185">Reference proteome</keyword>
<evidence type="ECO:0008006" key="3">
    <source>
        <dbReference type="Google" id="ProtNLM"/>
    </source>
</evidence>